<proteinExistence type="predicted"/>
<evidence type="ECO:0000313" key="3">
    <source>
        <dbReference type="Proteomes" id="UP000000262"/>
    </source>
</evidence>
<protein>
    <submittedName>
        <fullName evidence="2">Uncharacterized protein</fullName>
    </submittedName>
</protein>
<dbReference type="EMBL" id="CP000816">
    <property type="protein sequence ID" value="ABU82227.1"/>
    <property type="molecule type" value="Genomic_DNA"/>
</dbReference>
<keyword evidence="1" id="KW-0175">Coiled coil</keyword>
<dbReference type="Proteomes" id="UP000000262">
    <property type="component" value="Chromosome"/>
</dbReference>
<feature type="coiled-coil region" evidence="1">
    <location>
        <begin position="1"/>
        <end position="35"/>
    </location>
</feature>
<accession>A8ABC5</accession>
<organism evidence="2 3">
    <name type="scientific">Ignicoccus hospitalis (strain KIN4/I / DSM 18386 / JCM 14125)</name>
    <dbReference type="NCBI Taxonomy" id="453591"/>
    <lineage>
        <taxon>Archaea</taxon>
        <taxon>Thermoproteota</taxon>
        <taxon>Thermoprotei</taxon>
        <taxon>Desulfurococcales</taxon>
        <taxon>Desulfurococcaceae</taxon>
        <taxon>Ignicoccus</taxon>
    </lineage>
</organism>
<dbReference type="HOGENOM" id="CLU_2127797_0_0_2"/>
<keyword evidence="3" id="KW-1185">Reference proteome</keyword>
<sequence>MDAFEEMLKELQQRREELKKEVRELMKRAKRLRLLERHCFKVGRSCSVEACYTGVRISRGVLSVDEDLVLYLIDGCKVDIVEPEAEDLYEALLRLKEVSSEAVKQLSELLDSL</sequence>
<gene>
    <name evidence="2" type="ordered locus">Igni_1049</name>
</gene>
<dbReference type="AlphaFoldDB" id="A8ABC5"/>
<dbReference type="KEGG" id="iho:Igni_1049"/>
<name>A8ABC5_IGNH4</name>
<evidence type="ECO:0000256" key="1">
    <source>
        <dbReference type="SAM" id="Coils"/>
    </source>
</evidence>
<dbReference type="STRING" id="453591.Igni_1049"/>
<evidence type="ECO:0000313" key="2">
    <source>
        <dbReference type="EMBL" id="ABU82227.1"/>
    </source>
</evidence>
<reference evidence="2 3" key="1">
    <citation type="journal article" date="2008" name="Genome Biol.">
        <title>A genomic analysis of the archaeal system Ignicoccus hospitalis-Nanoarchaeum equitans.</title>
        <authorList>
            <person name="Podar M."/>
            <person name="Anderson I."/>
            <person name="Makarova K.S."/>
            <person name="Elkins J.G."/>
            <person name="Ivanova N."/>
            <person name="Wall M.A."/>
            <person name="Lykidis A."/>
            <person name="Mavromatis K."/>
            <person name="Sun H."/>
            <person name="Hudson M.E."/>
            <person name="Chen W."/>
            <person name="Deciu C."/>
            <person name="Hutchison D."/>
            <person name="Eads J.R."/>
            <person name="Anderson A."/>
            <person name="Fernandes F."/>
            <person name="Szeto E."/>
            <person name="Lapidus A."/>
            <person name="Kyrpides N.C."/>
            <person name="Saier M.H.Jr."/>
            <person name="Richardson P.M."/>
            <person name="Rachel R."/>
            <person name="Huber H."/>
            <person name="Eisen J.A."/>
            <person name="Koonin E.V."/>
            <person name="Keller M."/>
            <person name="Stetter K.O."/>
        </authorList>
    </citation>
    <scope>NUCLEOTIDE SEQUENCE [LARGE SCALE GENOMIC DNA]</scope>
    <source>
        <strain evidence="3">KIN4/I / DSM 18386 / JCM 14125</strain>
    </source>
</reference>